<feature type="region of interest" description="Disordered" evidence="1">
    <location>
        <begin position="79"/>
        <end position="105"/>
    </location>
</feature>
<keyword evidence="3" id="KW-1185">Reference proteome</keyword>
<sequence>MARQNDDFLFSALKGIHCGHLHSFNIGMANVHSTDRPRPRGGVTYDVTTEAAARTHPAVPSGAEKERVARRMTRIYADSKARETASVEEGAVADRGFGDVDGNGN</sequence>
<gene>
    <name evidence="2" type="ORF">A6R68_06489</name>
</gene>
<dbReference type="EMBL" id="LZPO01097114">
    <property type="protein sequence ID" value="OBS64971.1"/>
    <property type="molecule type" value="Genomic_DNA"/>
</dbReference>
<evidence type="ECO:0000313" key="2">
    <source>
        <dbReference type="EMBL" id="OBS64971.1"/>
    </source>
</evidence>
<comment type="caution">
    <text evidence="2">The sequence shown here is derived from an EMBL/GenBank/DDBJ whole genome shotgun (WGS) entry which is preliminary data.</text>
</comment>
<dbReference type="AlphaFoldDB" id="A0A1A6GFG3"/>
<accession>A0A1A6GFG3</accession>
<evidence type="ECO:0000313" key="3">
    <source>
        <dbReference type="Proteomes" id="UP000092124"/>
    </source>
</evidence>
<protein>
    <submittedName>
        <fullName evidence="2">Uncharacterized protein</fullName>
    </submittedName>
</protein>
<reference evidence="2 3" key="1">
    <citation type="submission" date="2016-06" db="EMBL/GenBank/DDBJ databases">
        <title>The Draft Genome Sequence and Annotation of the Desert Woodrat Neotoma lepida.</title>
        <authorList>
            <person name="Campbell M."/>
            <person name="Oakeson K.F."/>
            <person name="Yandell M."/>
            <person name="Halpert J.R."/>
            <person name="Dearing D."/>
        </authorList>
    </citation>
    <scope>NUCLEOTIDE SEQUENCE [LARGE SCALE GENOMIC DNA]</scope>
    <source>
        <strain evidence="2">417</strain>
        <tissue evidence="2">Liver</tissue>
    </source>
</reference>
<organism evidence="2 3">
    <name type="scientific">Neotoma lepida</name>
    <name type="common">Desert woodrat</name>
    <dbReference type="NCBI Taxonomy" id="56216"/>
    <lineage>
        <taxon>Eukaryota</taxon>
        <taxon>Metazoa</taxon>
        <taxon>Chordata</taxon>
        <taxon>Craniata</taxon>
        <taxon>Vertebrata</taxon>
        <taxon>Euteleostomi</taxon>
        <taxon>Mammalia</taxon>
        <taxon>Eutheria</taxon>
        <taxon>Euarchontoglires</taxon>
        <taxon>Glires</taxon>
        <taxon>Rodentia</taxon>
        <taxon>Myomorpha</taxon>
        <taxon>Muroidea</taxon>
        <taxon>Cricetidae</taxon>
        <taxon>Neotominae</taxon>
        <taxon>Neotoma</taxon>
    </lineage>
</organism>
<dbReference type="Proteomes" id="UP000092124">
    <property type="component" value="Unassembled WGS sequence"/>
</dbReference>
<proteinExistence type="predicted"/>
<name>A0A1A6GFG3_NEOLE</name>
<evidence type="ECO:0000256" key="1">
    <source>
        <dbReference type="SAM" id="MobiDB-lite"/>
    </source>
</evidence>